<accession>A0A948X1J2</accession>
<dbReference type="InterPro" id="IPR014756">
    <property type="entry name" value="Ig_E-set"/>
</dbReference>
<dbReference type="AlphaFoldDB" id="A0A948X1J2"/>
<evidence type="ECO:0000313" key="6">
    <source>
        <dbReference type="Proteomes" id="UP000733611"/>
    </source>
</evidence>
<comment type="similarity">
    <text evidence="1">Belongs to the glycosyl hydrolase 13 family.</text>
</comment>
<dbReference type="GO" id="GO:0005980">
    <property type="term" value="P:glycogen catabolic process"/>
    <property type="evidence" value="ECO:0007669"/>
    <property type="project" value="InterPro"/>
</dbReference>
<dbReference type="InterPro" id="IPR004193">
    <property type="entry name" value="Glyco_hydro_13_N"/>
</dbReference>
<keyword evidence="3" id="KW-0326">Glycosidase</keyword>
<organism evidence="5 6">
    <name type="scientific">Candidatus Anaerobiospirillum pullicola</name>
    <dbReference type="NCBI Taxonomy" id="2838451"/>
    <lineage>
        <taxon>Bacteria</taxon>
        <taxon>Pseudomonadati</taxon>
        <taxon>Pseudomonadota</taxon>
        <taxon>Gammaproteobacteria</taxon>
        <taxon>Aeromonadales</taxon>
        <taxon>Succinivibrionaceae</taxon>
        <taxon>Anaerobiospirillum</taxon>
    </lineage>
</organism>
<dbReference type="SUPFAM" id="SSF51011">
    <property type="entry name" value="Glycosyl hydrolase domain"/>
    <property type="match status" value="1"/>
</dbReference>
<dbReference type="SUPFAM" id="SSF81296">
    <property type="entry name" value="E set domains"/>
    <property type="match status" value="1"/>
</dbReference>
<dbReference type="SUPFAM" id="SSF51445">
    <property type="entry name" value="(Trans)glycosidases"/>
    <property type="match status" value="1"/>
</dbReference>
<dbReference type="PANTHER" id="PTHR43002">
    <property type="entry name" value="GLYCOGEN DEBRANCHING ENZYME"/>
    <property type="match status" value="1"/>
</dbReference>
<reference evidence="5" key="2">
    <citation type="submission" date="2021-04" db="EMBL/GenBank/DDBJ databases">
        <authorList>
            <person name="Gilroy R."/>
        </authorList>
    </citation>
    <scope>NUCLEOTIDE SEQUENCE</scope>
    <source>
        <strain evidence="5">378</strain>
    </source>
</reference>
<evidence type="ECO:0000256" key="1">
    <source>
        <dbReference type="ARBA" id="ARBA00008061"/>
    </source>
</evidence>
<dbReference type="Gene3D" id="3.20.20.80">
    <property type="entry name" value="Glycosidases"/>
    <property type="match status" value="1"/>
</dbReference>
<protein>
    <submittedName>
        <fullName evidence="5">Glycogen debranching protein GlgX</fullName>
    </submittedName>
</protein>
<reference evidence="5" key="1">
    <citation type="journal article" date="2021" name="PeerJ">
        <title>Extensive microbial diversity within the chicken gut microbiome revealed by metagenomics and culture.</title>
        <authorList>
            <person name="Gilroy R."/>
            <person name="Ravi A."/>
            <person name="Getino M."/>
            <person name="Pursley I."/>
            <person name="Horton D.L."/>
            <person name="Alikhan N.F."/>
            <person name="Baker D."/>
            <person name="Gharbi K."/>
            <person name="Hall N."/>
            <person name="Watson M."/>
            <person name="Adriaenssens E.M."/>
            <person name="Foster-Nyarko E."/>
            <person name="Jarju S."/>
            <person name="Secka A."/>
            <person name="Antonio M."/>
            <person name="Oren A."/>
            <person name="Chaudhuri R.R."/>
            <person name="La Ragione R."/>
            <person name="Hildebrand F."/>
            <person name="Pallen M.J."/>
        </authorList>
    </citation>
    <scope>NUCLEOTIDE SEQUENCE</scope>
    <source>
        <strain evidence="5">378</strain>
    </source>
</reference>
<comment type="caution">
    <text evidence="5">The sequence shown here is derived from an EMBL/GenBank/DDBJ whole genome shotgun (WGS) entry which is preliminary data.</text>
</comment>
<evidence type="ECO:0000256" key="2">
    <source>
        <dbReference type="ARBA" id="ARBA00022801"/>
    </source>
</evidence>
<dbReference type="InterPro" id="IPR006047">
    <property type="entry name" value="GH13_cat_dom"/>
</dbReference>
<dbReference type="Gene3D" id="2.60.40.10">
    <property type="entry name" value="Immunoglobulins"/>
    <property type="match status" value="1"/>
</dbReference>
<feature type="domain" description="Glycosyl hydrolase family 13 catalytic" evidence="4">
    <location>
        <begin position="140"/>
        <end position="575"/>
    </location>
</feature>
<name>A0A948X1J2_9GAMM</name>
<dbReference type="InterPro" id="IPR044505">
    <property type="entry name" value="GlgX_Isoamylase_N_E_set"/>
</dbReference>
<evidence type="ECO:0000256" key="3">
    <source>
        <dbReference type="ARBA" id="ARBA00023295"/>
    </source>
</evidence>
<dbReference type="InterPro" id="IPR013780">
    <property type="entry name" value="Glyco_hydro_b"/>
</dbReference>
<dbReference type="Gene3D" id="2.60.40.1180">
    <property type="entry name" value="Golgi alpha-mannosidase II"/>
    <property type="match status" value="1"/>
</dbReference>
<dbReference type="Proteomes" id="UP000733611">
    <property type="component" value="Unassembled WGS sequence"/>
</dbReference>
<dbReference type="Pfam" id="PF02922">
    <property type="entry name" value="CBM_48"/>
    <property type="match status" value="1"/>
</dbReference>
<dbReference type="InterPro" id="IPR017853">
    <property type="entry name" value="GH"/>
</dbReference>
<evidence type="ECO:0000259" key="4">
    <source>
        <dbReference type="SMART" id="SM00642"/>
    </source>
</evidence>
<dbReference type="SMART" id="SM00642">
    <property type="entry name" value="Aamy"/>
    <property type="match status" value="1"/>
</dbReference>
<dbReference type="InterPro" id="IPR011837">
    <property type="entry name" value="Glycogen_debranch_GlgX"/>
</dbReference>
<dbReference type="Pfam" id="PF00128">
    <property type="entry name" value="Alpha-amylase"/>
    <property type="match status" value="1"/>
</dbReference>
<dbReference type="CDD" id="cd02856">
    <property type="entry name" value="E_set_GDE_Isoamylase_N"/>
    <property type="match status" value="1"/>
</dbReference>
<sequence length="735" mass="83858">MVSMLELISEDRPRMVGLGATVFPDGVFFSIWAPNAQEIVVHLYTVKEIKLGQFSLNKKKGGIWYGFIKGLRAGDCYALEAKGEYDPSRGLFFKEGHFLVDPYAKALNRPFVYNDELYNEHSEAFIPKAIIQGPSDFNWEGVPRVFRDRADVILYEAHVKGMTKLKEEVPPEQRGTYLGMCHPSVIAHLKYLGITTVQLMPVAASMSEPFLVRKGLRNYWGYNPVCFMAPNPDYAVDPANAVNEFKTMVKTFHQNGIAVILDVVYNHTAEAGIEGPVLCYKGLDARSYYAFERHADGSPDYNRYINATGCGNSFNADKLISLRLVMDSLKYWLGEMMVDGFRFDLGVTVCRESHGPQQFYAFDPNSGFVKACFANELTSKALMIAEPWDIGVNGYQLGKFPRGWSEQNDKFRDCVRRFWRGDPGMLGELATRLLGSRDVFHKGKRSINASINYVTYHDGFTLEDLVSYSGKHNELNLDNNNDGTTENFSCNCGVEGQTKDYDIAKKRLQLKRNMMTTMVIAQGIPHILGGDELSRTQLGNNNAYCQDNDLSYYHWNISQEQRYFMEFISKLIALLQSSRVLREINLFDDYFYKFEDDYIAKWRKCDGTLMQDSDWNSGQYNHFLLYIGDRNFKGERWCVMVNNEDRDLMFRMPSIFHNRFWHAVLDSSEEDGTPRRFSNEAGLESMSAAHSIKILRMDIVGGVSELTSEKNMDKLVHSHLMSRLVQSGDLNADSV</sequence>
<proteinExistence type="inferred from homology"/>
<dbReference type="NCBIfam" id="TIGR02100">
    <property type="entry name" value="glgX_debranch"/>
    <property type="match status" value="1"/>
</dbReference>
<gene>
    <name evidence="5" type="primary">glgX</name>
    <name evidence="5" type="ORF">H9847_06475</name>
</gene>
<dbReference type="GO" id="GO:0004135">
    <property type="term" value="F:amylo-alpha-1,6-glucosidase activity"/>
    <property type="evidence" value="ECO:0007669"/>
    <property type="project" value="InterPro"/>
</dbReference>
<dbReference type="CDD" id="cd11326">
    <property type="entry name" value="AmyAc_Glg_debranch"/>
    <property type="match status" value="1"/>
</dbReference>
<dbReference type="EMBL" id="JAHLFE010000130">
    <property type="protein sequence ID" value="MBU3844496.1"/>
    <property type="molecule type" value="Genomic_DNA"/>
</dbReference>
<keyword evidence="2" id="KW-0378">Hydrolase</keyword>
<dbReference type="InterPro" id="IPR013783">
    <property type="entry name" value="Ig-like_fold"/>
</dbReference>
<evidence type="ECO:0000313" key="5">
    <source>
        <dbReference type="EMBL" id="MBU3844496.1"/>
    </source>
</evidence>